<dbReference type="AlphaFoldDB" id="A0A348B359"/>
<dbReference type="RefSeq" id="WP_126449884.1">
    <property type="nucleotide sequence ID" value="NZ_AP018553.1"/>
</dbReference>
<sequence>MTLEFHDFLEVKLLRASYARLSEELSARELVRVRSAVRKLLNVIERAKLVLKSSRLRNLIEKLERVGKELLTVIRFRYFLNVFFRSLYNKLVERLSSLIALASIII</sequence>
<evidence type="ECO:0000313" key="1">
    <source>
        <dbReference type="EMBL" id="BBD72611.1"/>
    </source>
</evidence>
<keyword evidence="3" id="KW-1185">Reference proteome</keyword>
<reference evidence="2" key="1">
    <citation type="journal article" date="2014" name="Int. J. Syst. Evol. Microbiol.">
        <title>Complete genome sequence of Corynebacterium casei LMG S-19264T (=DSM 44701T), isolated from a smear-ripened cheese.</title>
        <authorList>
            <consortium name="US DOE Joint Genome Institute (JGI-PGF)"/>
            <person name="Walter F."/>
            <person name="Albersmeier A."/>
            <person name="Kalinowski J."/>
            <person name="Ruckert C."/>
        </authorList>
    </citation>
    <scope>NUCLEOTIDE SEQUENCE</scope>
    <source>
        <strain evidence="2">JCM 31740</strain>
    </source>
</reference>
<reference evidence="1" key="3">
    <citation type="journal article" date="2019" name="BMC Res. Notes">
        <title>Complete genome sequence of the Sulfodiicoccus acidiphilus strain HS-1T, the first crenarchaeon that lacks polB3, isolated from an acidic hot spring in Ohwaku-dani, Hakone, Japan.</title>
        <authorList>
            <person name="Sakai H.D."/>
            <person name="Kurosawa N."/>
        </authorList>
    </citation>
    <scope>NUCLEOTIDE SEQUENCE</scope>
    <source>
        <strain evidence="1">HS-1</strain>
    </source>
</reference>
<dbReference type="EMBL" id="BMQS01000007">
    <property type="protein sequence ID" value="GGT93343.1"/>
    <property type="molecule type" value="Genomic_DNA"/>
</dbReference>
<organism evidence="1 3">
    <name type="scientific">Sulfodiicoccus acidiphilus</name>
    <dbReference type="NCBI Taxonomy" id="1670455"/>
    <lineage>
        <taxon>Archaea</taxon>
        <taxon>Thermoproteota</taxon>
        <taxon>Thermoprotei</taxon>
        <taxon>Sulfolobales</taxon>
        <taxon>Sulfolobaceae</taxon>
        <taxon>Sulfodiicoccus</taxon>
    </lineage>
</organism>
<accession>A0A348B359</accession>
<dbReference type="Proteomes" id="UP000276741">
    <property type="component" value="Chromosome"/>
</dbReference>
<dbReference type="KEGG" id="sacd:HS1genome_1000"/>
<reference evidence="2" key="4">
    <citation type="submission" date="2020-09" db="EMBL/GenBank/DDBJ databases">
        <authorList>
            <person name="Sun Q."/>
            <person name="Ohkuma M."/>
        </authorList>
    </citation>
    <scope>NUCLEOTIDE SEQUENCE</scope>
    <source>
        <strain evidence="2">JCM 31740</strain>
    </source>
</reference>
<evidence type="ECO:0000313" key="3">
    <source>
        <dbReference type="Proteomes" id="UP000276741"/>
    </source>
</evidence>
<name>A0A348B359_9CREN</name>
<proteinExistence type="predicted"/>
<evidence type="ECO:0000313" key="2">
    <source>
        <dbReference type="EMBL" id="GGT93343.1"/>
    </source>
</evidence>
<protein>
    <submittedName>
        <fullName evidence="1">Uncharacterized protein</fullName>
    </submittedName>
</protein>
<reference evidence="3" key="2">
    <citation type="submission" date="2018-04" db="EMBL/GenBank/DDBJ databases">
        <title>Complete genome sequence of Sulfodiicoccus acidiphilus strain HS-1.</title>
        <authorList>
            <person name="Sakai H.D."/>
            <person name="Kurosawa N."/>
        </authorList>
    </citation>
    <scope>NUCLEOTIDE SEQUENCE [LARGE SCALE GENOMIC DNA]</scope>
    <source>
        <strain evidence="3">HS-1</strain>
    </source>
</reference>
<dbReference type="GeneID" id="38666510"/>
<dbReference type="Proteomes" id="UP000616143">
    <property type="component" value="Unassembled WGS sequence"/>
</dbReference>
<dbReference type="EMBL" id="AP018553">
    <property type="protein sequence ID" value="BBD72611.1"/>
    <property type="molecule type" value="Genomic_DNA"/>
</dbReference>
<gene>
    <name evidence="2" type="ORF">GCM10007116_08760</name>
    <name evidence="1" type="ORF">HS1genome_1000</name>
</gene>